<evidence type="ECO:0000256" key="2">
    <source>
        <dbReference type="ARBA" id="ARBA00022723"/>
    </source>
</evidence>
<keyword evidence="3 6" id="KW-0863">Zinc-finger</keyword>
<keyword evidence="2" id="KW-0479">Metal-binding</keyword>
<dbReference type="CDD" id="cd04301">
    <property type="entry name" value="NAT_SF"/>
    <property type="match status" value="1"/>
</dbReference>
<sequence>MLPGELENGSFNGSFLILNLGNNTVGLGNPCMFPIPPKSLHQRSIDGAHDNSISIGNTNASSNIPTEESPRGSSEHKRNKMLSDESDDPDWVPGMRARKRSSSLALRAAKPNALSPPVGSNNSDISQRGFNGTTASGTGQPPQYLVGLLNFFGWKVLFRPGFDDYVYISPAGITFYSLPKAFETFLLGTSKYKEKLPVTSVGEFPLRSADNGKRLHETKRTSSVVGEGAAASMSIECVNLTQFSQKPDKVVENTRTCTEDNKAKKIAASSCLIANEAKTCNDDAHDERRNCKFRRSVRITRGDIIGASSVDAAQTKAASCRTKRDAVGDIVSEYPNNKVRKSNCRDIVVLETDRRNQKCVSNKKKLARVWRSRRGNRKRVPVDAEFNAENMVHDNLASSTSVDNNAVSGNFCANDKGSSGGDKKLGSSNITVSCQSIFSDDCAIAGTRKSMRINGKHVPVNNELECEMGADDGIFEHFKSATSRVAKKDKQELATSAEDDEMDVSTHVSDDMQFKHSDAKNFDCQNSKPHRQLESHDSKKNHNNEKIPISEMSSAKSRKTVVKESLISEKKKGNRACRLILRRKGKDDRNNRSPLETKYTMLSWLIDAGALTENEKVMYVSKSNTTNILSGLVTRVGICCDCCKEVMSLLKFEAHAGSNLQQPWSNIFLMSGKTLLQCLKEAWDQKKMESQTGVETVGIDDLDPSDDTCGVCADGGHLICCDGCPSTFHQECLMLKVLPEGCWYCPYCRCAICTASEYGLYGVPETLKLLICKQCGRKYHRKCSSGNDTLEMGLFCGEKCKKLANQLSNVIGVTNHMEGGFSWSLLQIFGEDEAVCSNYRMPFILECNAKLAMALSVLNECFLPLIDRRTGMDMIGQAVFSRGSRFDRLNFQGFYTVVLEKDGEIISVASLRFRGTNFAEMPFVGTRPIYQRQGMCHRLLRAVEQMLSSLHVEKLVIPAIPDLVETWTRSFSFKPLESALKDEIKNLSLVVFAETTMLEKRICSAAAAQEEAGDLQTNEICSSATGAEEAKEQPGFCGTGWWTLSFTAANDAQHNSSVAHIDSIYCALSFDDLIKIRD</sequence>
<evidence type="ECO:0000256" key="7">
    <source>
        <dbReference type="SAM" id="MobiDB-lite"/>
    </source>
</evidence>
<dbReference type="Pfam" id="PF16135">
    <property type="entry name" value="TDBD"/>
    <property type="match status" value="1"/>
</dbReference>
<comment type="subcellular location">
    <subcellularLocation>
        <location evidence="1">Nucleus</location>
    </subcellularLocation>
</comment>
<dbReference type="GO" id="GO:0003714">
    <property type="term" value="F:transcription corepressor activity"/>
    <property type="evidence" value="ECO:0007669"/>
    <property type="project" value="InterPro"/>
</dbReference>
<evidence type="ECO:0000256" key="3">
    <source>
        <dbReference type="ARBA" id="ARBA00022771"/>
    </source>
</evidence>
<dbReference type="PANTHER" id="PTHR46309">
    <property type="entry name" value="PHD FINGER PROTEIN 12"/>
    <property type="match status" value="1"/>
</dbReference>
<dbReference type="InterPro" id="IPR016181">
    <property type="entry name" value="Acyl_CoA_acyltransferase"/>
</dbReference>
<accession>A0A6P5GK16</accession>
<dbReference type="GO" id="GO:0005634">
    <property type="term" value="C:nucleus"/>
    <property type="evidence" value="ECO:0007669"/>
    <property type="project" value="UniProtKB-SubCell"/>
</dbReference>
<evidence type="ECO:0000259" key="8">
    <source>
        <dbReference type="PROSITE" id="PS50016"/>
    </source>
</evidence>
<dbReference type="Gene3D" id="3.30.40.10">
    <property type="entry name" value="Zinc/RING finger domain, C3HC4 (zinc finger)"/>
    <property type="match status" value="1"/>
</dbReference>
<dbReference type="InterPro" id="IPR019787">
    <property type="entry name" value="Znf_PHD-finger"/>
</dbReference>
<name>A0A6P5GK16_ANACO</name>
<dbReference type="InterPro" id="IPR001965">
    <property type="entry name" value="Znf_PHD"/>
</dbReference>
<dbReference type="GO" id="GO:0006357">
    <property type="term" value="P:regulation of transcription by RNA polymerase II"/>
    <property type="evidence" value="ECO:0007669"/>
    <property type="project" value="TreeGrafter"/>
</dbReference>
<dbReference type="OrthoDB" id="429143at2759"/>
<gene>
    <name evidence="11" type="primary">LOC109722710</name>
</gene>
<feature type="region of interest" description="Disordered" evidence="7">
    <location>
        <begin position="517"/>
        <end position="566"/>
    </location>
</feature>
<evidence type="ECO:0000256" key="1">
    <source>
        <dbReference type="ARBA" id="ARBA00004123"/>
    </source>
</evidence>
<reference evidence="11" key="2">
    <citation type="submission" date="2025-08" db="UniProtKB">
        <authorList>
            <consortium name="RefSeq"/>
        </authorList>
    </citation>
    <scope>IDENTIFICATION</scope>
    <source>
        <tissue evidence="11">Leaf</tissue>
    </source>
</reference>
<dbReference type="GO" id="GO:0016747">
    <property type="term" value="F:acyltransferase activity, transferring groups other than amino-acyl groups"/>
    <property type="evidence" value="ECO:0007669"/>
    <property type="project" value="InterPro"/>
</dbReference>
<dbReference type="GeneID" id="109722710"/>
<keyword evidence="4" id="KW-0862">Zinc</keyword>
<dbReference type="InterPro" id="IPR011011">
    <property type="entry name" value="Znf_FYVE_PHD"/>
</dbReference>
<keyword evidence="10" id="KW-1185">Reference proteome</keyword>
<dbReference type="SUPFAM" id="SSF57903">
    <property type="entry name" value="FYVE/PHD zinc finger"/>
    <property type="match status" value="1"/>
</dbReference>
<dbReference type="SMART" id="SM00249">
    <property type="entry name" value="PHD"/>
    <property type="match status" value="2"/>
</dbReference>
<dbReference type="InterPro" id="IPR013083">
    <property type="entry name" value="Znf_RING/FYVE/PHD"/>
</dbReference>
<dbReference type="PROSITE" id="PS50016">
    <property type="entry name" value="ZF_PHD_2"/>
    <property type="match status" value="1"/>
</dbReference>
<protein>
    <submittedName>
        <fullName evidence="11">Uncharacterized protein LOC109722710 isoform X1</fullName>
    </submittedName>
</protein>
<dbReference type="InterPro" id="IPR042163">
    <property type="entry name" value="PHF12"/>
</dbReference>
<feature type="compositionally biased region" description="Polar residues" evidence="7">
    <location>
        <begin position="118"/>
        <end position="137"/>
    </location>
</feature>
<evidence type="ECO:0000259" key="9">
    <source>
        <dbReference type="PROSITE" id="PS51186"/>
    </source>
</evidence>
<evidence type="ECO:0000256" key="5">
    <source>
        <dbReference type="ARBA" id="ARBA00023242"/>
    </source>
</evidence>
<dbReference type="InterPro" id="IPR056511">
    <property type="entry name" value="IDM1_C"/>
</dbReference>
<dbReference type="AlphaFoldDB" id="A0A6P5GK16"/>
<dbReference type="Gene3D" id="3.40.630.30">
    <property type="match status" value="1"/>
</dbReference>
<dbReference type="Pfam" id="PF23209">
    <property type="entry name" value="IDM1_C"/>
    <property type="match status" value="1"/>
</dbReference>
<evidence type="ECO:0000313" key="11">
    <source>
        <dbReference type="RefSeq" id="XP_020106413.1"/>
    </source>
</evidence>
<dbReference type="PROSITE" id="PS51186">
    <property type="entry name" value="GNAT"/>
    <property type="match status" value="1"/>
</dbReference>
<proteinExistence type="predicted"/>
<feature type="compositionally biased region" description="Basic and acidic residues" evidence="7">
    <location>
        <begin position="531"/>
        <end position="545"/>
    </location>
</feature>
<keyword evidence="5" id="KW-0539">Nucleus</keyword>
<feature type="domain" description="N-acetyltransferase" evidence="9">
    <location>
        <begin position="853"/>
        <end position="994"/>
    </location>
</feature>
<feature type="region of interest" description="Disordered" evidence="7">
    <location>
        <begin position="485"/>
        <end position="504"/>
    </location>
</feature>
<dbReference type="Proteomes" id="UP000515123">
    <property type="component" value="Linkage group 17"/>
</dbReference>
<dbReference type="InterPro" id="IPR000182">
    <property type="entry name" value="GNAT_dom"/>
</dbReference>
<organism evidence="10 11">
    <name type="scientific">Ananas comosus</name>
    <name type="common">Pineapple</name>
    <name type="synonym">Ananas ananas</name>
    <dbReference type="NCBI Taxonomy" id="4615"/>
    <lineage>
        <taxon>Eukaryota</taxon>
        <taxon>Viridiplantae</taxon>
        <taxon>Streptophyta</taxon>
        <taxon>Embryophyta</taxon>
        <taxon>Tracheophyta</taxon>
        <taxon>Spermatophyta</taxon>
        <taxon>Magnoliopsida</taxon>
        <taxon>Liliopsida</taxon>
        <taxon>Poales</taxon>
        <taxon>Bromeliaceae</taxon>
        <taxon>Bromelioideae</taxon>
        <taxon>Ananas</taxon>
    </lineage>
</organism>
<dbReference type="InterPro" id="IPR032308">
    <property type="entry name" value="TDBD"/>
</dbReference>
<evidence type="ECO:0000256" key="6">
    <source>
        <dbReference type="PROSITE-ProRule" id="PRU00146"/>
    </source>
</evidence>
<dbReference type="CDD" id="cd15532">
    <property type="entry name" value="PHD2_CHD_II"/>
    <property type="match status" value="1"/>
</dbReference>
<feature type="region of interest" description="Disordered" evidence="7">
    <location>
        <begin position="42"/>
        <end position="137"/>
    </location>
</feature>
<dbReference type="RefSeq" id="XP_020106413.1">
    <property type="nucleotide sequence ID" value="XM_020250824.1"/>
</dbReference>
<dbReference type="SUPFAM" id="SSF55729">
    <property type="entry name" value="Acyl-CoA N-acyltransferases (Nat)"/>
    <property type="match status" value="1"/>
</dbReference>
<reference evidence="10" key="1">
    <citation type="journal article" date="2015" name="Nat. Genet.">
        <title>The pineapple genome and the evolution of CAM photosynthesis.</title>
        <authorList>
            <person name="Ming R."/>
            <person name="VanBuren R."/>
            <person name="Wai C.M."/>
            <person name="Tang H."/>
            <person name="Schatz M.C."/>
            <person name="Bowers J.E."/>
            <person name="Lyons E."/>
            <person name="Wang M.L."/>
            <person name="Chen J."/>
            <person name="Biggers E."/>
            <person name="Zhang J."/>
            <person name="Huang L."/>
            <person name="Zhang L."/>
            <person name="Miao W."/>
            <person name="Zhang J."/>
            <person name="Ye Z."/>
            <person name="Miao C."/>
            <person name="Lin Z."/>
            <person name="Wang H."/>
            <person name="Zhou H."/>
            <person name="Yim W.C."/>
            <person name="Priest H.D."/>
            <person name="Zheng C."/>
            <person name="Woodhouse M."/>
            <person name="Edger P.P."/>
            <person name="Guyot R."/>
            <person name="Guo H.B."/>
            <person name="Guo H."/>
            <person name="Zheng G."/>
            <person name="Singh R."/>
            <person name="Sharma A."/>
            <person name="Min X."/>
            <person name="Zheng Y."/>
            <person name="Lee H."/>
            <person name="Gurtowski J."/>
            <person name="Sedlazeck F.J."/>
            <person name="Harkess A."/>
            <person name="McKain M.R."/>
            <person name="Liao Z."/>
            <person name="Fang J."/>
            <person name="Liu J."/>
            <person name="Zhang X."/>
            <person name="Zhang Q."/>
            <person name="Hu W."/>
            <person name="Qin Y."/>
            <person name="Wang K."/>
            <person name="Chen L.Y."/>
            <person name="Shirley N."/>
            <person name="Lin Y.R."/>
            <person name="Liu L.Y."/>
            <person name="Hernandez A.G."/>
            <person name="Wright C.L."/>
            <person name="Bulone V."/>
            <person name="Tuskan G.A."/>
            <person name="Heath K."/>
            <person name="Zee F."/>
            <person name="Moore P.H."/>
            <person name="Sunkar R."/>
            <person name="Leebens-Mack J.H."/>
            <person name="Mockler T."/>
            <person name="Bennetzen J.L."/>
            <person name="Freeling M."/>
            <person name="Sankoff D."/>
            <person name="Paterson A.H."/>
            <person name="Zhu X."/>
            <person name="Yang X."/>
            <person name="Smith J.A."/>
            <person name="Cushman J.C."/>
            <person name="Paull R.E."/>
            <person name="Yu Q."/>
        </authorList>
    </citation>
    <scope>NUCLEOTIDE SEQUENCE [LARGE SCALE GENOMIC DNA]</scope>
    <source>
        <strain evidence="10">cv. F153</strain>
    </source>
</reference>
<feature type="compositionally biased region" description="Polar residues" evidence="7">
    <location>
        <begin position="51"/>
        <end position="66"/>
    </location>
</feature>
<dbReference type="GO" id="GO:0008270">
    <property type="term" value="F:zinc ion binding"/>
    <property type="evidence" value="ECO:0007669"/>
    <property type="project" value="UniProtKB-KW"/>
</dbReference>
<feature type="domain" description="PHD-type" evidence="8">
    <location>
        <begin position="706"/>
        <end position="751"/>
    </location>
</feature>
<evidence type="ECO:0000256" key="4">
    <source>
        <dbReference type="ARBA" id="ARBA00022833"/>
    </source>
</evidence>
<evidence type="ECO:0000313" key="10">
    <source>
        <dbReference type="Proteomes" id="UP000515123"/>
    </source>
</evidence>
<dbReference type="PANTHER" id="PTHR46309:SF21">
    <property type="entry name" value="ACYL-COA N-ACYLTRANSFERASE WITH RING_FYVE_PHD-TYPE ZINC FINGER PROTEIN"/>
    <property type="match status" value="1"/>
</dbReference>